<sequence length="380" mass="42198">MNRTAVVRTTLLALLGAGLVALFVWWWLRTFERVTDTIDLPPRGEAAYNPLYPLKLALAKSGRKVDARQRLDLPDHPLKPADTVLMLGDPRTLSIPEVDGLLAWVDGGGHLIVRTPPPGSTLGGEDVSLLSELGIVAMDADPVCQGLQVAKLEHHIEFCDGRRFYFHDEDAEVAATWGDDEAAEYAYARVIHGDGTVDVIADLDFLQADKLEDAQHAALARQLLQPNWADGGTFHLIYSANMPSLWDLVWQYGWRAIVPALLALLLWLWMRAERLGPLRPAAPPDRRSLLEHVQASGDHLYRYGRGGVLYAAVHDAFLRRLRQRDPYAAALEGPAQIDAIARRTGLSTVDVDAALRYPRPGDAKDFVLRIAKLLQLRTRL</sequence>
<accession>A0ABP9B667</accession>
<evidence type="ECO:0000313" key="4">
    <source>
        <dbReference type="Proteomes" id="UP001499959"/>
    </source>
</evidence>
<feature type="domain" description="DUF4350" evidence="2">
    <location>
        <begin position="49"/>
        <end position="224"/>
    </location>
</feature>
<dbReference type="RefSeq" id="WP_345302574.1">
    <property type="nucleotide sequence ID" value="NZ_BAABJE010000005.1"/>
</dbReference>
<dbReference type="InterPro" id="IPR025646">
    <property type="entry name" value="DUF4350"/>
</dbReference>
<evidence type="ECO:0000313" key="3">
    <source>
        <dbReference type="EMBL" id="GAA4789731.1"/>
    </source>
</evidence>
<evidence type="ECO:0000256" key="1">
    <source>
        <dbReference type="SAM" id="Phobius"/>
    </source>
</evidence>
<dbReference type="Proteomes" id="UP001499959">
    <property type="component" value="Unassembled WGS sequence"/>
</dbReference>
<dbReference type="Pfam" id="PF14258">
    <property type="entry name" value="DUF4350"/>
    <property type="match status" value="1"/>
</dbReference>
<keyword evidence="4" id="KW-1185">Reference proteome</keyword>
<evidence type="ECO:0000259" key="2">
    <source>
        <dbReference type="Pfam" id="PF14258"/>
    </source>
</evidence>
<comment type="caution">
    <text evidence="3">The sequence shown here is derived from an EMBL/GenBank/DDBJ whole genome shotgun (WGS) entry which is preliminary data.</text>
</comment>
<reference evidence="4" key="1">
    <citation type="journal article" date="2019" name="Int. J. Syst. Evol. Microbiol.">
        <title>The Global Catalogue of Microorganisms (GCM) 10K type strain sequencing project: providing services to taxonomists for standard genome sequencing and annotation.</title>
        <authorList>
            <consortium name="The Broad Institute Genomics Platform"/>
            <consortium name="The Broad Institute Genome Sequencing Center for Infectious Disease"/>
            <person name="Wu L."/>
            <person name="Ma J."/>
        </authorList>
    </citation>
    <scope>NUCLEOTIDE SEQUENCE [LARGE SCALE GENOMIC DNA]</scope>
    <source>
        <strain evidence="4">JCM 18204</strain>
    </source>
</reference>
<organism evidence="3 4">
    <name type="scientific">Lysobacter hankyongensis</name>
    <dbReference type="NCBI Taxonomy" id="1176535"/>
    <lineage>
        <taxon>Bacteria</taxon>
        <taxon>Pseudomonadati</taxon>
        <taxon>Pseudomonadota</taxon>
        <taxon>Gammaproteobacteria</taxon>
        <taxon>Lysobacterales</taxon>
        <taxon>Lysobacteraceae</taxon>
        <taxon>Lysobacter</taxon>
    </lineage>
</organism>
<keyword evidence="1" id="KW-0472">Membrane</keyword>
<name>A0ABP9B667_9GAMM</name>
<feature type="transmembrane region" description="Helical" evidence="1">
    <location>
        <begin position="7"/>
        <end position="28"/>
    </location>
</feature>
<dbReference type="EMBL" id="BAABJE010000005">
    <property type="protein sequence ID" value="GAA4789731.1"/>
    <property type="molecule type" value="Genomic_DNA"/>
</dbReference>
<keyword evidence="1" id="KW-1133">Transmembrane helix</keyword>
<keyword evidence="1" id="KW-0812">Transmembrane</keyword>
<proteinExistence type="predicted"/>
<gene>
    <name evidence="3" type="ORF">GCM10023307_13740</name>
</gene>
<protein>
    <submittedName>
        <fullName evidence="3">DUF4350 domain-containing protein</fullName>
    </submittedName>
</protein>